<proteinExistence type="predicted"/>
<dbReference type="InterPro" id="IPR007396">
    <property type="entry name" value="TR_PAI2-type"/>
</dbReference>
<dbReference type="PATRIC" id="fig|1348774.3.peg.1050"/>
<dbReference type="RefSeq" id="WP_047820173.1">
    <property type="nucleotide sequence ID" value="NZ_CP011770.1"/>
</dbReference>
<protein>
    <submittedName>
        <fullName evidence="1">Uncharacterized protein</fullName>
    </submittedName>
</protein>
<keyword evidence="2" id="KW-1185">Reference proteome</keyword>
<dbReference type="OrthoDB" id="9794948at2"/>
<dbReference type="SUPFAM" id="SSF50475">
    <property type="entry name" value="FMN-binding split barrel"/>
    <property type="match status" value="1"/>
</dbReference>
<accession>A0A0G3XD33</accession>
<evidence type="ECO:0000313" key="2">
    <source>
        <dbReference type="Proteomes" id="UP000035287"/>
    </source>
</evidence>
<dbReference type="InterPro" id="IPR012349">
    <property type="entry name" value="Split_barrel_FMN-bd"/>
</dbReference>
<reference evidence="1 2" key="1">
    <citation type="submission" date="2015-06" db="EMBL/GenBank/DDBJ databases">
        <authorList>
            <person name="Zeng Y."/>
            <person name="Huang Y."/>
        </authorList>
    </citation>
    <scope>NUCLEOTIDE SEQUENCE [LARGE SCALE GENOMIC DNA]</scope>
    <source>
        <strain evidence="1 2">PQ-2</strain>
    </source>
</reference>
<name>A0A0G3XD33_9SPHN</name>
<dbReference type="KEGG" id="cna:AB433_05010"/>
<dbReference type="AlphaFoldDB" id="A0A0G3XD33"/>
<dbReference type="PANTHER" id="PTHR35802:SF1">
    <property type="entry name" value="PROTEASE SYNTHASE AND SPORULATION PROTEIN PAI 2"/>
    <property type="match status" value="1"/>
</dbReference>
<dbReference type="Proteomes" id="UP000035287">
    <property type="component" value="Chromosome"/>
</dbReference>
<dbReference type="EMBL" id="CP011770">
    <property type="protein sequence ID" value="AKM09485.1"/>
    <property type="molecule type" value="Genomic_DNA"/>
</dbReference>
<evidence type="ECO:0000313" key="1">
    <source>
        <dbReference type="EMBL" id="AKM09485.1"/>
    </source>
</evidence>
<dbReference type="Gene3D" id="2.30.110.10">
    <property type="entry name" value="Electron Transport, Fmn-binding Protein, Chain A"/>
    <property type="match status" value="1"/>
</dbReference>
<sequence length="195" mass="22209">MFAPFTDCSQSDIDRLVRDYPLAWLVTRNFNSAPLPLIAEHAEDGTIASLFGHCGRRNLIVADLRDDPLALILFNGPSGYISNRHVSEPNWGPTWNYAAVRFVAEVEFVEAETASSVDRLLDHLEGSDKPHWTPDQLGDRYENMLSQIIAFRAHVREVRPTFKLGQDERPDVLAEIVAKHENRDLTSWMKERARP</sequence>
<dbReference type="Pfam" id="PF04299">
    <property type="entry name" value="FMN_bind_2"/>
    <property type="match status" value="1"/>
</dbReference>
<organism evidence="1 2">
    <name type="scientific">Croceicoccus naphthovorans</name>
    <dbReference type="NCBI Taxonomy" id="1348774"/>
    <lineage>
        <taxon>Bacteria</taxon>
        <taxon>Pseudomonadati</taxon>
        <taxon>Pseudomonadota</taxon>
        <taxon>Alphaproteobacteria</taxon>
        <taxon>Sphingomonadales</taxon>
        <taxon>Erythrobacteraceae</taxon>
        <taxon>Croceicoccus</taxon>
    </lineage>
</organism>
<dbReference type="PANTHER" id="PTHR35802">
    <property type="entry name" value="PROTEASE SYNTHASE AND SPORULATION PROTEIN PAI 2"/>
    <property type="match status" value="1"/>
</dbReference>
<dbReference type="STRING" id="1348774.AB433_05010"/>
<gene>
    <name evidence="1" type="ORF">AB433_05010</name>
</gene>